<keyword evidence="4" id="KW-1185">Reference proteome</keyword>
<accession>A0AAN4ZZ37</accession>
<evidence type="ECO:0000313" key="5">
    <source>
        <dbReference type="Proteomes" id="UP000634647"/>
    </source>
</evidence>
<dbReference type="Proteomes" id="UP000199541">
    <property type="component" value="Unassembled WGS sequence"/>
</dbReference>
<dbReference type="SMART" id="SM00935">
    <property type="entry name" value="OmpH"/>
    <property type="match status" value="1"/>
</dbReference>
<feature type="compositionally biased region" description="Gly residues" evidence="1">
    <location>
        <begin position="243"/>
        <end position="253"/>
    </location>
</feature>
<dbReference type="AlphaFoldDB" id="A0AAN4ZZ37"/>
<dbReference type="InterPro" id="IPR005632">
    <property type="entry name" value="Chaperone_Skp"/>
</dbReference>
<feature type="region of interest" description="Disordered" evidence="1">
    <location>
        <begin position="199"/>
        <end position="253"/>
    </location>
</feature>
<sequence length="253" mass="26183">MGLLRKMFGGVLAAPLAVGIAGVPLPGGAQVANYPLGQSVNAGRGAVQSPVLTLDRDRMFADSDFGKRVAAEVAAAQARLLAENHKKETALADEEKKLTDERKTVSPEAFEKLANAFDAKVQKIRRDQDAKNRIIQAWRQKERQRFYEAALPILGQLVRDSGAVAILNSQAVFLSFKSIDVTDRAIARLDATLGDGAKGAGKIDLSASPPPAPSVSDGDAGSAPREVAVPGVGEAVAPNGVAPPGGGAAASGN</sequence>
<evidence type="ECO:0000256" key="1">
    <source>
        <dbReference type="SAM" id="MobiDB-lite"/>
    </source>
</evidence>
<name>A0AAN4ZZ37_9RHOB</name>
<reference evidence="3 4" key="2">
    <citation type="submission" date="2016-10" db="EMBL/GenBank/DDBJ databases">
        <authorList>
            <person name="Varghese N."/>
            <person name="Submissions S."/>
        </authorList>
    </citation>
    <scope>NUCLEOTIDE SEQUENCE [LARGE SCALE GENOMIC DNA]</scope>
    <source>
        <strain evidence="3 4">DSM 24802</strain>
    </source>
</reference>
<feature type="compositionally biased region" description="Low complexity" evidence="1">
    <location>
        <begin position="227"/>
        <end position="242"/>
    </location>
</feature>
<dbReference type="Proteomes" id="UP000634647">
    <property type="component" value="Unassembled WGS sequence"/>
</dbReference>
<dbReference type="InterPro" id="IPR024930">
    <property type="entry name" value="Skp_dom_sf"/>
</dbReference>
<dbReference type="Gene3D" id="3.30.910.20">
    <property type="entry name" value="Skp domain"/>
    <property type="match status" value="1"/>
</dbReference>
<dbReference type="RefSeq" id="WP_051646169.1">
    <property type="nucleotide sequence ID" value="NZ_BNAB01000006.1"/>
</dbReference>
<proteinExistence type="predicted"/>
<evidence type="ECO:0000313" key="2">
    <source>
        <dbReference type="EMBL" id="GHE01348.1"/>
    </source>
</evidence>
<protein>
    <submittedName>
        <fullName evidence="2 3">Outer membrane protein</fullName>
    </submittedName>
</protein>
<dbReference type="GO" id="GO:0051082">
    <property type="term" value="F:unfolded protein binding"/>
    <property type="evidence" value="ECO:0007669"/>
    <property type="project" value="InterPro"/>
</dbReference>
<evidence type="ECO:0000313" key="4">
    <source>
        <dbReference type="Proteomes" id="UP000199541"/>
    </source>
</evidence>
<dbReference type="EMBL" id="FNOB01000007">
    <property type="protein sequence ID" value="SDW85180.1"/>
    <property type="molecule type" value="Genomic_DNA"/>
</dbReference>
<dbReference type="Pfam" id="PF03938">
    <property type="entry name" value="OmpH"/>
    <property type="match status" value="1"/>
</dbReference>
<gene>
    <name evidence="2" type="ORF">GCM10008024_16460</name>
    <name evidence="3" type="ORF">SAMN05444006_107108</name>
</gene>
<organism evidence="2 5">
    <name type="scientific">Allgaiera indica</name>
    <dbReference type="NCBI Taxonomy" id="765699"/>
    <lineage>
        <taxon>Bacteria</taxon>
        <taxon>Pseudomonadati</taxon>
        <taxon>Pseudomonadota</taxon>
        <taxon>Alphaproteobacteria</taxon>
        <taxon>Rhodobacterales</taxon>
        <taxon>Paracoccaceae</taxon>
        <taxon>Allgaiera</taxon>
    </lineage>
</organism>
<dbReference type="SUPFAM" id="SSF111384">
    <property type="entry name" value="OmpH-like"/>
    <property type="match status" value="1"/>
</dbReference>
<comment type="caution">
    <text evidence="2">The sequence shown here is derived from an EMBL/GenBank/DDBJ whole genome shotgun (WGS) entry which is preliminary data.</text>
</comment>
<dbReference type="EMBL" id="BNAB01000006">
    <property type="protein sequence ID" value="GHE01348.1"/>
    <property type="molecule type" value="Genomic_DNA"/>
</dbReference>
<evidence type="ECO:0000313" key="3">
    <source>
        <dbReference type="EMBL" id="SDW85180.1"/>
    </source>
</evidence>
<reference evidence="2" key="1">
    <citation type="journal article" date="2014" name="Int. J. Syst. Evol. Microbiol.">
        <title>Complete genome sequence of Corynebacterium casei LMG S-19264T (=DSM 44701T), isolated from a smear-ripened cheese.</title>
        <authorList>
            <consortium name="US DOE Joint Genome Institute (JGI-PGF)"/>
            <person name="Walter F."/>
            <person name="Albersmeier A."/>
            <person name="Kalinowski J."/>
            <person name="Ruckert C."/>
        </authorList>
    </citation>
    <scope>NUCLEOTIDE SEQUENCE</scope>
    <source>
        <strain evidence="2">CGMCC 1.10859</strain>
    </source>
</reference>
<reference evidence="2" key="3">
    <citation type="submission" date="2023-06" db="EMBL/GenBank/DDBJ databases">
        <authorList>
            <person name="Sun Q."/>
            <person name="Zhou Y."/>
        </authorList>
    </citation>
    <scope>NUCLEOTIDE SEQUENCE</scope>
    <source>
        <strain evidence="2">CGMCC 1.10859</strain>
    </source>
</reference>